<dbReference type="GeneID" id="19171697"/>
<proteinExistence type="predicted"/>
<dbReference type="AlphaFoldDB" id="W9YG89"/>
<evidence type="ECO:0000313" key="3">
    <source>
        <dbReference type="Proteomes" id="UP000019478"/>
    </source>
</evidence>
<dbReference type="RefSeq" id="XP_007735897.1">
    <property type="nucleotide sequence ID" value="XM_007737707.1"/>
</dbReference>
<feature type="compositionally biased region" description="Low complexity" evidence="1">
    <location>
        <begin position="1"/>
        <end position="18"/>
    </location>
</feature>
<evidence type="ECO:0000313" key="2">
    <source>
        <dbReference type="EMBL" id="EXJ81309.1"/>
    </source>
</evidence>
<dbReference type="Proteomes" id="UP000019478">
    <property type="component" value="Unassembled WGS sequence"/>
</dbReference>
<feature type="non-terminal residue" evidence="2">
    <location>
        <position position="128"/>
    </location>
</feature>
<dbReference type="HOGENOM" id="CLU_1964736_0_0_1"/>
<accession>W9YG89</accession>
<reference evidence="2 3" key="1">
    <citation type="submission" date="2013-03" db="EMBL/GenBank/DDBJ databases">
        <title>The Genome Sequence of Capronia epimyces CBS 606.96.</title>
        <authorList>
            <consortium name="The Broad Institute Genomics Platform"/>
            <person name="Cuomo C."/>
            <person name="de Hoog S."/>
            <person name="Gorbushina A."/>
            <person name="Walker B."/>
            <person name="Young S.K."/>
            <person name="Zeng Q."/>
            <person name="Gargeya S."/>
            <person name="Fitzgerald M."/>
            <person name="Haas B."/>
            <person name="Abouelleil A."/>
            <person name="Allen A.W."/>
            <person name="Alvarado L."/>
            <person name="Arachchi H.M."/>
            <person name="Berlin A.M."/>
            <person name="Chapman S.B."/>
            <person name="Gainer-Dewar J."/>
            <person name="Goldberg J."/>
            <person name="Griggs A."/>
            <person name="Gujja S."/>
            <person name="Hansen M."/>
            <person name="Howarth C."/>
            <person name="Imamovic A."/>
            <person name="Ireland A."/>
            <person name="Larimer J."/>
            <person name="McCowan C."/>
            <person name="Murphy C."/>
            <person name="Pearson M."/>
            <person name="Poon T.W."/>
            <person name="Priest M."/>
            <person name="Roberts A."/>
            <person name="Saif S."/>
            <person name="Shea T."/>
            <person name="Sisk P."/>
            <person name="Sykes S."/>
            <person name="Wortman J."/>
            <person name="Nusbaum C."/>
            <person name="Birren B."/>
        </authorList>
    </citation>
    <scope>NUCLEOTIDE SEQUENCE [LARGE SCALE GENOMIC DNA]</scope>
    <source>
        <strain evidence="2 3">CBS 606.96</strain>
    </source>
</reference>
<keyword evidence="3" id="KW-1185">Reference proteome</keyword>
<organism evidence="2 3">
    <name type="scientific">Capronia epimyces CBS 606.96</name>
    <dbReference type="NCBI Taxonomy" id="1182542"/>
    <lineage>
        <taxon>Eukaryota</taxon>
        <taxon>Fungi</taxon>
        <taxon>Dikarya</taxon>
        <taxon>Ascomycota</taxon>
        <taxon>Pezizomycotina</taxon>
        <taxon>Eurotiomycetes</taxon>
        <taxon>Chaetothyriomycetidae</taxon>
        <taxon>Chaetothyriales</taxon>
        <taxon>Herpotrichiellaceae</taxon>
        <taxon>Capronia</taxon>
    </lineage>
</organism>
<sequence>PSTSSSPSSSSPMISNPPKRIVIRRPSPGLDLMFHKCLSGRPAPPRMFAKPVPLKPYGFEKGFEMVRPSPEMKPYRMRERRLVGGRAKAAKVPKFLVAPIPKLESSIKKMEILEELIKDSAERKRLEK</sequence>
<gene>
    <name evidence="2" type="ORF">A1O3_07599</name>
</gene>
<protein>
    <submittedName>
        <fullName evidence="2">Uncharacterized protein</fullName>
    </submittedName>
</protein>
<name>W9YG89_9EURO</name>
<comment type="caution">
    <text evidence="2">The sequence shown here is derived from an EMBL/GenBank/DDBJ whole genome shotgun (WGS) entry which is preliminary data.</text>
</comment>
<feature type="non-terminal residue" evidence="2">
    <location>
        <position position="1"/>
    </location>
</feature>
<dbReference type="EMBL" id="AMGY01000006">
    <property type="protein sequence ID" value="EXJ81309.1"/>
    <property type="molecule type" value="Genomic_DNA"/>
</dbReference>
<feature type="region of interest" description="Disordered" evidence="1">
    <location>
        <begin position="1"/>
        <end position="21"/>
    </location>
</feature>
<evidence type="ECO:0000256" key="1">
    <source>
        <dbReference type="SAM" id="MobiDB-lite"/>
    </source>
</evidence>